<dbReference type="Gene3D" id="3.20.20.450">
    <property type="entry name" value="EAL domain"/>
    <property type="match status" value="1"/>
</dbReference>
<dbReference type="CDD" id="cd00130">
    <property type="entry name" value="PAS"/>
    <property type="match status" value="3"/>
</dbReference>
<dbReference type="SMART" id="SM00052">
    <property type="entry name" value="EAL"/>
    <property type="match status" value="1"/>
</dbReference>
<evidence type="ECO:0000259" key="2">
    <source>
        <dbReference type="PROSITE" id="PS50112"/>
    </source>
</evidence>
<evidence type="ECO:0000259" key="5">
    <source>
        <dbReference type="PROSITE" id="PS50887"/>
    </source>
</evidence>
<dbReference type="InterPro" id="IPR013655">
    <property type="entry name" value="PAS_fold_3"/>
</dbReference>
<dbReference type="Pfam" id="PF00990">
    <property type="entry name" value="GGDEF"/>
    <property type="match status" value="1"/>
</dbReference>
<dbReference type="InterPro" id="IPR035919">
    <property type="entry name" value="EAL_sf"/>
</dbReference>
<evidence type="ECO:0000256" key="1">
    <source>
        <dbReference type="ARBA" id="ARBA00001946"/>
    </source>
</evidence>
<proteinExistence type="predicted"/>
<dbReference type="InterPro" id="IPR035965">
    <property type="entry name" value="PAS-like_dom_sf"/>
</dbReference>
<dbReference type="PANTHER" id="PTHR44757:SF2">
    <property type="entry name" value="BIOFILM ARCHITECTURE MAINTENANCE PROTEIN MBAA"/>
    <property type="match status" value="1"/>
</dbReference>
<dbReference type="CDD" id="cd01949">
    <property type="entry name" value="GGDEF"/>
    <property type="match status" value="1"/>
</dbReference>
<sequence>MNKQITSDELQAQLNLKLLERLRTSERRYRELVSNLNQIVFQLDRDGRFVFLNQAWEDITGLPVVSALDQQLSHFLLETDLHEFNELIEQILSNNGQVFSFDTVLIGAGDREIPVEMSLNPQVEINDITGIIGTIIDVTEHKEMLHELNLNRERLFLALQGANDGYWDWNLETDEVYYSPRWKSMLGYRDEELQQNDLSVWANLVDPDEREHTLEQVNQYLAGIIDKFEVEFRMRHKAGHWVNILSRASLACDDNNQPLSPKRLVGTHVDVTERKQTELKMLKQNLALEAAANAIFISDPDGIIEWANQAFLKMTGYRMDEVVGKNPKQLIFSGQQEYEFYADMWQTISSGQVWHGDLINRKKDESLYDEHMTITPVMNAEGNITNYIAVKDDITHRKQIEKEVEKLAFYDALTRLPNRRLFMNRLKQVILQSRHQQSYSALLFIDLDHFKNLNDSYGHDIGDLLIIDVASRITSCLREDDLVARLGGDEFVVILENIGKKSTDINNSVLTICEKILETVAAETKLNNITYSSTCSIGVCLFMDEYQRAEDILKRADTAMYEAKKSGRNTIHFFNPEMQKELKSRLQLEQELTTAITHKQFLLFYQMIIDQNRDVVGAEVLLRWQHPDKGVVGPDQLFPLIELNGMIIPIGEWVIQESIRQLHRWQQNSETRSLTLSINISALQFKKPDFISNLAKIIDKYPIDCNQLYLELTESTLITNLSSTKEKIEKLNSMGINTSLDDFGTGYSSLSYLKRFNVSQLKIDRSFVSDILVDDGDLTMVKTIIEMGRNLGLEVVAEGVANEQQFELLKSCGCKRFQGYWINRPFPLDQVDTLLNHHKNRNLNVS</sequence>
<evidence type="ECO:0000259" key="4">
    <source>
        <dbReference type="PROSITE" id="PS50883"/>
    </source>
</evidence>
<dbReference type="SUPFAM" id="SSF55073">
    <property type="entry name" value="Nucleotide cyclase"/>
    <property type="match status" value="1"/>
</dbReference>
<dbReference type="AlphaFoldDB" id="A0A9E4NNV9"/>
<dbReference type="SMART" id="SM00091">
    <property type="entry name" value="PAS"/>
    <property type="match status" value="3"/>
</dbReference>
<dbReference type="SMART" id="SM00086">
    <property type="entry name" value="PAC"/>
    <property type="match status" value="3"/>
</dbReference>
<dbReference type="InterPro" id="IPR052155">
    <property type="entry name" value="Biofilm_reg_signaling"/>
</dbReference>
<dbReference type="EMBL" id="JAEPCR010000119">
    <property type="protein sequence ID" value="MCG7980312.1"/>
    <property type="molecule type" value="Genomic_DNA"/>
</dbReference>
<feature type="domain" description="PAS" evidence="2">
    <location>
        <begin position="25"/>
        <end position="95"/>
    </location>
</feature>
<comment type="caution">
    <text evidence="6">The sequence shown here is derived from an EMBL/GenBank/DDBJ whole genome shotgun (WGS) entry which is preliminary data.</text>
</comment>
<dbReference type="InterPro" id="IPR000700">
    <property type="entry name" value="PAS-assoc_C"/>
</dbReference>
<feature type="domain" description="PAC" evidence="3">
    <location>
        <begin position="228"/>
        <end position="283"/>
    </location>
</feature>
<feature type="domain" description="PAS" evidence="2">
    <location>
        <begin position="287"/>
        <end position="326"/>
    </location>
</feature>
<name>A0A9E4NNV9_9GAMM</name>
<feature type="domain" description="PAC" evidence="3">
    <location>
        <begin position="352"/>
        <end position="406"/>
    </location>
</feature>
<gene>
    <name evidence="6" type="ORF">JAY77_19465</name>
</gene>
<dbReference type="Gene3D" id="3.30.450.20">
    <property type="entry name" value="PAS domain"/>
    <property type="match status" value="3"/>
</dbReference>
<dbReference type="PROSITE" id="PS50883">
    <property type="entry name" value="EAL"/>
    <property type="match status" value="1"/>
</dbReference>
<dbReference type="SUPFAM" id="SSF55785">
    <property type="entry name" value="PYP-like sensor domain (PAS domain)"/>
    <property type="match status" value="3"/>
</dbReference>
<dbReference type="InterPro" id="IPR000014">
    <property type="entry name" value="PAS"/>
</dbReference>
<dbReference type="GO" id="GO:0006355">
    <property type="term" value="P:regulation of DNA-templated transcription"/>
    <property type="evidence" value="ECO:0007669"/>
    <property type="project" value="InterPro"/>
</dbReference>
<protein>
    <submittedName>
        <fullName evidence="6">EAL domain-containing protein</fullName>
    </submittedName>
</protein>
<dbReference type="PROSITE" id="PS50887">
    <property type="entry name" value="GGDEF"/>
    <property type="match status" value="1"/>
</dbReference>
<dbReference type="Pfam" id="PF00563">
    <property type="entry name" value="EAL"/>
    <property type="match status" value="1"/>
</dbReference>
<dbReference type="InterPro" id="IPR001633">
    <property type="entry name" value="EAL_dom"/>
</dbReference>
<feature type="domain" description="GGDEF" evidence="5">
    <location>
        <begin position="438"/>
        <end position="576"/>
    </location>
</feature>
<dbReference type="PANTHER" id="PTHR44757">
    <property type="entry name" value="DIGUANYLATE CYCLASE DGCP"/>
    <property type="match status" value="1"/>
</dbReference>
<dbReference type="FunFam" id="3.30.70.270:FF:000001">
    <property type="entry name" value="Diguanylate cyclase domain protein"/>
    <property type="match status" value="1"/>
</dbReference>
<feature type="domain" description="EAL" evidence="4">
    <location>
        <begin position="585"/>
        <end position="839"/>
    </location>
</feature>
<accession>A0A9E4NNV9</accession>
<dbReference type="InterPro" id="IPR000160">
    <property type="entry name" value="GGDEF_dom"/>
</dbReference>
<dbReference type="InterPro" id="IPR029787">
    <property type="entry name" value="Nucleotide_cyclase"/>
</dbReference>
<organism evidence="6 7">
    <name type="scientific">Candidatus Thiodiazotropha taylori</name>
    <dbReference type="NCBI Taxonomy" id="2792791"/>
    <lineage>
        <taxon>Bacteria</taxon>
        <taxon>Pseudomonadati</taxon>
        <taxon>Pseudomonadota</taxon>
        <taxon>Gammaproteobacteria</taxon>
        <taxon>Chromatiales</taxon>
        <taxon>Sedimenticolaceae</taxon>
        <taxon>Candidatus Thiodiazotropha</taxon>
    </lineage>
</organism>
<evidence type="ECO:0000313" key="7">
    <source>
        <dbReference type="Proteomes" id="UP000886674"/>
    </source>
</evidence>
<dbReference type="Pfam" id="PF08447">
    <property type="entry name" value="PAS_3"/>
    <property type="match status" value="1"/>
</dbReference>
<dbReference type="Pfam" id="PF00989">
    <property type="entry name" value="PAS"/>
    <property type="match status" value="1"/>
</dbReference>
<dbReference type="PROSITE" id="PS50112">
    <property type="entry name" value="PAS"/>
    <property type="match status" value="3"/>
</dbReference>
<dbReference type="NCBIfam" id="TIGR00254">
    <property type="entry name" value="GGDEF"/>
    <property type="match status" value="1"/>
</dbReference>
<dbReference type="Pfam" id="PF13426">
    <property type="entry name" value="PAS_9"/>
    <property type="match status" value="1"/>
</dbReference>
<evidence type="ECO:0000313" key="6">
    <source>
        <dbReference type="EMBL" id="MCG7980312.1"/>
    </source>
</evidence>
<comment type="cofactor">
    <cofactor evidence="1">
        <name>Mg(2+)</name>
        <dbReference type="ChEBI" id="CHEBI:18420"/>
    </cofactor>
</comment>
<dbReference type="InterPro" id="IPR013767">
    <property type="entry name" value="PAS_fold"/>
</dbReference>
<dbReference type="NCBIfam" id="TIGR00229">
    <property type="entry name" value="sensory_box"/>
    <property type="match status" value="3"/>
</dbReference>
<dbReference type="Gene3D" id="3.30.70.270">
    <property type="match status" value="1"/>
</dbReference>
<dbReference type="InterPro" id="IPR043128">
    <property type="entry name" value="Rev_trsase/Diguanyl_cyclase"/>
</dbReference>
<reference evidence="6" key="1">
    <citation type="journal article" date="2021" name="Proc. Natl. Acad. Sci. U.S.A.">
        <title>Global biogeography of chemosynthetic symbionts reveals both localized and globally distributed symbiont groups. .</title>
        <authorList>
            <person name="Osvatic J.T."/>
            <person name="Wilkins L.G.E."/>
            <person name="Leibrecht L."/>
            <person name="Leray M."/>
            <person name="Zauner S."/>
            <person name="Polzin J."/>
            <person name="Camacho Y."/>
            <person name="Gros O."/>
            <person name="van Gils J.A."/>
            <person name="Eisen J.A."/>
            <person name="Petersen J.M."/>
            <person name="Yuen B."/>
        </authorList>
    </citation>
    <scope>NUCLEOTIDE SEQUENCE</scope>
    <source>
        <strain evidence="6">MAGclacostrist055</strain>
    </source>
</reference>
<dbReference type="SUPFAM" id="SSF141868">
    <property type="entry name" value="EAL domain-like"/>
    <property type="match status" value="1"/>
</dbReference>
<dbReference type="CDD" id="cd01948">
    <property type="entry name" value="EAL"/>
    <property type="match status" value="1"/>
</dbReference>
<dbReference type="InterPro" id="IPR001610">
    <property type="entry name" value="PAC"/>
</dbReference>
<dbReference type="SMART" id="SM00267">
    <property type="entry name" value="GGDEF"/>
    <property type="match status" value="1"/>
</dbReference>
<feature type="domain" description="PAS" evidence="2">
    <location>
        <begin position="151"/>
        <end position="224"/>
    </location>
</feature>
<dbReference type="GO" id="GO:0003824">
    <property type="term" value="F:catalytic activity"/>
    <property type="evidence" value="ECO:0007669"/>
    <property type="project" value="UniProtKB-ARBA"/>
</dbReference>
<dbReference type="PROSITE" id="PS50113">
    <property type="entry name" value="PAC"/>
    <property type="match status" value="2"/>
</dbReference>
<evidence type="ECO:0000259" key="3">
    <source>
        <dbReference type="PROSITE" id="PS50113"/>
    </source>
</evidence>
<dbReference type="Proteomes" id="UP000886674">
    <property type="component" value="Unassembled WGS sequence"/>
</dbReference>